<organism evidence="1 2">
    <name type="scientific">Ensete ventricosum</name>
    <name type="common">Abyssinian banana</name>
    <name type="synonym">Musa ensete</name>
    <dbReference type="NCBI Taxonomy" id="4639"/>
    <lineage>
        <taxon>Eukaryota</taxon>
        <taxon>Viridiplantae</taxon>
        <taxon>Streptophyta</taxon>
        <taxon>Embryophyta</taxon>
        <taxon>Tracheophyta</taxon>
        <taxon>Spermatophyta</taxon>
        <taxon>Magnoliopsida</taxon>
        <taxon>Liliopsida</taxon>
        <taxon>Zingiberales</taxon>
        <taxon>Musaceae</taxon>
        <taxon>Ensete</taxon>
    </lineage>
</organism>
<dbReference type="Proteomes" id="UP001222027">
    <property type="component" value="Unassembled WGS sequence"/>
</dbReference>
<name>A0AAV8QQ85_ENSVE</name>
<accession>A0AAV8QQ85</accession>
<dbReference type="AlphaFoldDB" id="A0AAV8QQ85"/>
<evidence type="ECO:0000313" key="1">
    <source>
        <dbReference type="EMBL" id="KAJ8478883.1"/>
    </source>
</evidence>
<dbReference type="EMBL" id="JAQQAF010000006">
    <property type="protein sequence ID" value="KAJ8478883.1"/>
    <property type="molecule type" value="Genomic_DNA"/>
</dbReference>
<keyword evidence="2" id="KW-1185">Reference proteome</keyword>
<comment type="caution">
    <text evidence="1">The sequence shown here is derived from an EMBL/GenBank/DDBJ whole genome shotgun (WGS) entry which is preliminary data.</text>
</comment>
<proteinExistence type="predicted"/>
<evidence type="ECO:0000313" key="2">
    <source>
        <dbReference type="Proteomes" id="UP001222027"/>
    </source>
</evidence>
<sequence>MPALGFHVVVPTEGTFTSLVWHSRLDPKLERPGVLWEVERGLLRLGSTWKERVIDEEEEAPPEVTRSLRMEERPEMYGLRSCRKLRDYCAIVSGNKIR</sequence>
<protein>
    <submittedName>
        <fullName evidence="1">Uncharacterized protein</fullName>
    </submittedName>
</protein>
<gene>
    <name evidence="1" type="ORF">OPV22_022610</name>
</gene>
<reference evidence="1 2" key="1">
    <citation type="submission" date="2022-12" db="EMBL/GenBank/DDBJ databases">
        <title>Chromosome-scale assembly of the Ensete ventricosum genome.</title>
        <authorList>
            <person name="Dussert Y."/>
            <person name="Stocks J."/>
            <person name="Wendawek A."/>
            <person name="Woldeyes F."/>
            <person name="Nichols R.A."/>
            <person name="Borrell J.S."/>
        </authorList>
    </citation>
    <scope>NUCLEOTIDE SEQUENCE [LARGE SCALE GENOMIC DNA]</scope>
    <source>
        <strain evidence="2">cv. Maze</strain>
        <tissue evidence="1">Seeds</tissue>
    </source>
</reference>